<name>A0AAD3SJ81_NEPGR</name>
<protein>
    <submittedName>
        <fullName evidence="1">Uncharacterized protein</fullName>
    </submittedName>
</protein>
<dbReference type="AlphaFoldDB" id="A0AAD3SJ81"/>
<gene>
    <name evidence="1" type="ORF">Nepgr_013487</name>
</gene>
<reference evidence="1" key="1">
    <citation type="submission" date="2023-05" db="EMBL/GenBank/DDBJ databases">
        <title>Nepenthes gracilis genome sequencing.</title>
        <authorList>
            <person name="Fukushima K."/>
        </authorList>
    </citation>
    <scope>NUCLEOTIDE SEQUENCE</scope>
    <source>
        <strain evidence="1">SING2019-196</strain>
    </source>
</reference>
<accession>A0AAD3SJ81</accession>
<organism evidence="1 2">
    <name type="scientific">Nepenthes gracilis</name>
    <name type="common">Slender pitcher plant</name>
    <dbReference type="NCBI Taxonomy" id="150966"/>
    <lineage>
        <taxon>Eukaryota</taxon>
        <taxon>Viridiplantae</taxon>
        <taxon>Streptophyta</taxon>
        <taxon>Embryophyta</taxon>
        <taxon>Tracheophyta</taxon>
        <taxon>Spermatophyta</taxon>
        <taxon>Magnoliopsida</taxon>
        <taxon>eudicotyledons</taxon>
        <taxon>Gunneridae</taxon>
        <taxon>Pentapetalae</taxon>
        <taxon>Caryophyllales</taxon>
        <taxon>Nepenthaceae</taxon>
        <taxon>Nepenthes</taxon>
    </lineage>
</organism>
<dbReference type="Proteomes" id="UP001279734">
    <property type="component" value="Unassembled WGS sequence"/>
</dbReference>
<evidence type="ECO:0000313" key="2">
    <source>
        <dbReference type="Proteomes" id="UP001279734"/>
    </source>
</evidence>
<keyword evidence="2" id="KW-1185">Reference proteome</keyword>
<comment type="caution">
    <text evidence="1">The sequence shown here is derived from an EMBL/GenBank/DDBJ whole genome shotgun (WGS) entry which is preliminary data.</text>
</comment>
<dbReference type="EMBL" id="BSYO01000011">
    <property type="protein sequence ID" value="GMH11646.1"/>
    <property type="molecule type" value="Genomic_DNA"/>
</dbReference>
<proteinExistence type="predicted"/>
<evidence type="ECO:0000313" key="1">
    <source>
        <dbReference type="EMBL" id="GMH11646.1"/>
    </source>
</evidence>
<sequence>MAVIDPSDPLAVAPLAFMCGDLPSILRHGHEAESTIVFNADFFSLNCGSFVLAAEFNCRPLCRFCLIDLVMKLMWLCGGCLCYYGKGKMLIWASAGWPWRKQSSGLREPAVWVLLLLDDFGCISWASYVALAIQ</sequence>